<dbReference type="EMBL" id="LXQA010042214">
    <property type="protein sequence ID" value="MCI00100.1"/>
    <property type="molecule type" value="Genomic_DNA"/>
</dbReference>
<proteinExistence type="predicted"/>
<protein>
    <submittedName>
        <fullName evidence="1">Uncharacterized protein</fullName>
    </submittedName>
</protein>
<keyword evidence="2" id="KW-1185">Reference proteome</keyword>
<accession>A0A392NLJ8</accession>
<dbReference type="AlphaFoldDB" id="A0A392NLJ8"/>
<evidence type="ECO:0000313" key="2">
    <source>
        <dbReference type="Proteomes" id="UP000265520"/>
    </source>
</evidence>
<organism evidence="1 2">
    <name type="scientific">Trifolium medium</name>
    <dbReference type="NCBI Taxonomy" id="97028"/>
    <lineage>
        <taxon>Eukaryota</taxon>
        <taxon>Viridiplantae</taxon>
        <taxon>Streptophyta</taxon>
        <taxon>Embryophyta</taxon>
        <taxon>Tracheophyta</taxon>
        <taxon>Spermatophyta</taxon>
        <taxon>Magnoliopsida</taxon>
        <taxon>eudicotyledons</taxon>
        <taxon>Gunneridae</taxon>
        <taxon>Pentapetalae</taxon>
        <taxon>rosids</taxon>
        <taxon>fabids</taxon>
        <taxon>Fabales</taxon>
        <taxon>Fabaceae</taxon>
        <taxon>Papilionoideae</taxon>
        <taxon>50 kb inversion clade</taxon>
        <taxon>NPAAA clade</taxon>
        <taxon>Hologalegina</taxon>
        <taxon>IRL clade</taxon>
        <taxon>Trifolieae</taxon>
        <taxon>Trifolium</taxon>
    </lineage>
</organism>
<sequence length="66" mass="7552">MVDLLVYVVVVIVNAKRHRAYLAIHQIIFGKCKRFVGGQPMGLFEEEVEQHMKILSKVLVGLTTER</sequence>
<dbReference type="Proteomes" id="UP000265520">
    <property type="component" value="Unassembled WGS sequence"/>
</dbReference>
<comment type="caution">
    <text evidence="1">The sequence shown here is derived from an EMBL/GenBank/DDBJ whole genome shotgun (WGS) entry which is preliminary data.</text>
</comment>
<evidence type="ECO:0000313" key="1">
    <source>
        <dbReference type="EMBL" id="MCI00100.1"/>
    </source>
</evidence>
<reference evidence="1 2" key="1">
    <citation type="journal article" date="2018" name="Front. Plant Sci.">
        <title>Red Clover (Trifolium pratense) and Zigzag Clover (T. medium) - A Picture of Genomic Similarities and Differences.</title>
        <authorList>
            <person name="Dluhosova J."/>
            <person name="Istvanek J."/>
            <person name="Nedelnik J."/>
            <person name="Repkova J."/>
        </authorList>
    </citation>
    <scope>NUCLEOTIDE SEQUENCE [LARGE SCALE GENOMIC DNA]</scope>
    <source>
        <strain evidence="2">cv. 10/8</strain>
        <tissue evidence="1">Leaf</tissue>
    </source>
</reference>
<name>A0A392NLJ8_9FABA</name>